<organism evidence="11 12">
    <name type="scientific">Cyanobium gracile (strain ATCC 27147 / PCC 6307)</name>
    <dbReference type="NCBI Taxonomy" id="292564"/>
    <lineage>
        <taxon>Bacteria</taxon>
        <taxon>Bacillati</taxon>
        <taxon>Cyanobacteriota</taxon>
        <taxon>Cyanophyceae</taxon>
        <taxon>Synechococcales</taxon>
        <taxon>Prochlorococcaceae</taxon>
        <taxon>Cyanobium</taxon>
    </lineage>
</organism>
<dbReference type="NCBIfam" id="TIGR00173">
    <property type="entry name" value="menD"/>
    <property type="match status" value="1"/>
</dbReference>
<dbReference type="EC" id="2.2.1.9" evidence="6"/>
<evidence type="ECO:0000259" key="10">
    <source>
        <dbReference type="Pfam" id="PF16582"/>
    </source>
</evidence>
<evidence type="ECO:0000256" key="5">
    <source>
        <dbReference type="ARBA" id="ARBA00023211"/>
    </source>
</evidence>
<feature type="domain" description="Thiamine pyrophosphate enzyme N-terminal TPP-binding" evidence="9">
    <location>
        <begin position="34"/>
        <end position="144"/>
    </location>
</feature>
<feature type="domain" description="Menaquinone biosynthesis protein MenD middle" evidence="10">
    <location>
        <begin position="258"/>
        <end position="440"/>
    </location>
</feature>
<dbReference type="Proteomes" id="UP000010388">
    <property type="component" value="Chromosome"/>
</dbReference>
<comment type="pathway">
    <text evidence="6">Quinol/quinone metabolism; 1,4-dihydroxy-2-naphthoate biosynthesis; 1,4-dihydroxy-2-naphthoate from chorismate: step 2/7.</text>
</comment>
<dbReference type="PANTHER" id="PTHR42916">
    <property type="entry name" value="2-SUCCINYL-5-ENOLPYRUVYL-6-HYDROXY-3-CYCLOHEXENE-1-CARBOXYLATE SYNTHASE"/>
    <property type="match status" value="1"/>
</dbReference>
<accession>K9P3A4</accession>
<dbReference type="STRING" id="292564.Cyagr_0376"/>
<evidence type="ECO:0000256" key="4">
    <source>
        <dbReference type="ARBA" id="ARBA00023052"/>
    </source>
</evidence>
<dbReference type="Gene3D" id="3.40.50.1220">
    <property type="entry name" value="TPP-binding domain"/>
    <property type="match status" value="1"/>
</dbReference>
<protein>
    <recommendedName>
        <fullName evidence="6">2-succinyl-5-enolpyruvyl-6-hydroxy-3-cyclohexene-1-carboxylate synthase</fullName>
        <shortName evidence="6">SEPHCHC synthase</shortName>
        <ecNumber evidence="6">2.2.1.9</ecNumber>
    </recommendedName>
</protein>
<dbReference type="CDD" id="cd02009">
    <property type="entry name" value="TPP_SHCHC_synthase"/>
    <property type="match status" value="1"/>
</dbReference>
<keyword evidence="3 6" id="KW-0460">Magnesium</keyword>
<keyword evidence="1 6" id="KW-0808">Transferase</keyword>
<dbReference type="GO" id="GO:0042372">
    <property type="term" value="P:phylloquinone biosynthetic process"/>
    <property type="evidence" value="ECO:0007669"/>
    <property type="project" value="UniProtKB-UniRule"/>
</dbReference>
<evidence type="ECO:0000256" key="2">
    <source>
        <dbReference type="ARBA" id="ARBA00022723"/>
    </source>
</evidence>
<comment type="cofactor">
    <cofactor evidence="6">
        <name>thiamine diphosphate</name>
        <dbReference type="ChEBI" id="CHEBI:58937"/>
    </cofactor>
    <text evidence="6">Binds 1 thiamine pyrophosphate per subunit.</text>
</comment>
<dbReference type="SUPFAM" id="SSF52518">
    <property type="entry name" value="Thiamin diphosphate-binding fold (THDP-binding)"/>
    <property type="match status" value="2"/>
</dbReference>
<dbReference type="HAMAP" id="MF_01659">
    <property type="entry name" value="MenD"/>
    <property type="match status" value="1"/>
</dbReference>
<dbReference type="GO" id="GO:0030976">
    <property type="term" value="F:thiamine pyrophosphate binding"/>
    <property type="evidence" value="ECO:0007669"/>
    <property type="project" value="UniProtKB-UniRule"/>
</dbReference>
<dbReference type="AlphaFoldDB" id="K9P3A4"/>
<dbReference type="PANTHER" id="PTHR42916:SF1">
    <property type="entry name" value="PROTEIN PHYLLO, CHLOROPLASTIC"/>
    <property type="match status" value="1"/>
</dbReference>
<dbReference type="GO" id="GO:0070204">
    <property type="term" value="F:2-succinyl-5-enolpyruvyl-6-hydroxy-3-cyclohexene-1-carboxylic-acid synthase activity"/>
    <property type="evidence" value="ECO:0007669"/>
    <property type="project" value="UniProtKB-UniRule"/>
</dbReference>
<name>K9P3A4_CYAGP</name>
<gene>
    <name evidence="6" type="primary">menD</name>
    <name evidence="11" type="ordered locus">Cyagr_0376</name>
</gene>
<feature type="domain" description="Thiamine pyrophosphate enzyme TPP-binding" evidence="8">
    <location>
        <begin position="472"/>
        <end position="593"/>
    </location>
</feature>
<comment type="subunit">
    <text evidence="6">Homodimer.</text>
</comment>
<dbReference type="OrthoDB" id="9791859at2"/>
<dbReference type="eggNOG" id="COG1165">
    <property type="taxonomic scope" value="Bacteria"/>
</dbReference>
<evidence type="ECO:0000259" key="8">
    <source>
        <dbReference type="Pfam" id="PF02775"/>
    </source>
</evidence>
<comment type="function">
    <text evidence="6">Catalyzes the thiamine diphosphate-dependent decarboxylation of 2-oxoglutarate and the subsequent addition of the resulting succinic semialdehyde-thiamine pyrophosphate anion to isochorismate to yield 2-succinyl-5-enolpyruvyl-6-hydroxy-3-cyclohexene-1-carboxylate (SEPHCHC).</text>
</comment>
<keyword evidence="2 6" id="KW-0479">Metal-binding</keyword>
<dbReference type="EMBL" id="CP003495">
    <property type="protein sequence ID" value="AFY27570.1"/>
    <property type="molecule type" value="Genomic_DNA"/>
</dbReference>
<evidence type="ECO:0000256" key="3">
    <source>
        <dbReference type="ARBA" id="ARBA00022842"/>
    </source>
</evidence>
<dbReference type="UniPathway" id="UPA00995"/>
<proteinExistence type="inferred from homology"/>
<evidence type="ECO:0000313" key="11">
    <source>
        <dbReference type="EMBL" id="AFY27570.1"/>
    </source>
</evidence>
<dbReference type="GO" id="GO:0000287">
    <property type="term" value="F:magnesium ion binding"/>
    <property type="evidence" value="ECO:0007669"/>
    <property type="project" value="UniProtKB-UniRule"/>
</dbReference>
<dbReference type="UniPathway" id="UPA01057">
    <property type="reaction ID" value="UER00164"/>
</dbReference>
<evidence type="ECO:0000313" key="12">
    <source>
        <dbReference type="Proteomes" id="UP000010388"/>
    </source>
</evidence>
<keyword evidence="5 6" id="KW-0464">Manganese</keyword>
<evidence type="ECO:0000259" key="9">
    <source>
        <dbReference type="Pfam" id="PF02776"/>
    </source>
</evidence>
<dbReference type="PATRIC" id="fig|292564.3.peg.335"/>
<comment type="pathway">
    <text evidence="6">Cofactor biosynthesis; phylloquinone biosynthesis.</text>
</comment>
<dbReference type="InterPro" id="IPR004433">
    <property type="entry name" value="MenaQ_synth_MenD"/>
</dbReference>
<evidence type="ECO:0000256" key="6">
    <source>
        <dbReference type="HAMAP-Rule" id="MF_01659"/>
    </source>
</evidence>
<reference evidence="12" key="1">
    <citation type="journal article" date="2013" name="Proc. Natl. Acad. Sci. U.S.A.">
        <title>Improving the coverage of the cyanobacterial phylum using diversity-driven genome sequencing.</title>
        <authorList>
            <person name="Shih P.M."/>
            <person name="Wu D."/>
            <person name="Latifi A."/>
            <person name="Axen S.D."/>
            <person name="Fewer D.P."/>
            <person name="Talla E."/>
            <person name="Calteau A."/>
            <person name="Cai F."/>
            <person name="Tandeau de Marsac N."/>
            <person name="Rippka R."/>
            <person name="Herdman M."/>
            <person name="Sivonen K."/>
            <person name="Coursin T."/>
            <person name="Laurent T."/>
            <person name="Goodwin L."/>
            <person name="Nolan M."/>
            <person name="Davenport K.W."/>
            <person name="Han C.S."/>
            <person name="Rubin E.M."/>
            <person name="Eisen J.A."/>
            <person name="Woyke T."/>
            <person name="Gugger M."/>
            <person name="Kerfeld C.A."/>
        </authorList>
    </citation>
    <scope>NUCLEOTIDE SEQUENCE [LARGE SCALE GENOMIC DNA]</scope>
    <source>
        <strain evidence="12">ATCC 27147 / PCC 6307</strain>
    </source>
</reference>
<keyword evidence="4 6" id="KW-0786">Thiamine pyrophosphate</keyword>
<dbReference type="Pfam" id="PF02776">
    <property type="entry name" value="TPP_enzyme_N"/>
    <property type="match status" value="1"/>
</dbReference>
<dbReference type="InterPro" id="IPR029061">
    <property type="entry name" value="THDP-binding"/>
</dbReference>
<feature type="region of interest" description="Disordered" evidence="7">
    <location>
        <begin position="219"/>
        <end position="240"/>
    </location>
</feature>
<dbReference type="InterPro" id="IPR012001">
    <property type="entry name" value="Thiamin_PyroP_enz_TPP-bd_dom"/>
</dbReference>
<dbReference type="InterPro" id="IPR032264">
    <property type="entry name" value="MenD_middle"/>
</dbReference>
<dbReference type="GO" id="GO:0009234">
    <property type="term" value="P:menaquinone biosynthetic process"/>
    <property type="evidence" value="ECO:0007669"/>
    <property type="project" value="InterPro"/>
</dbReference>
<dbReference type="HOGENOM" id="CLU_006051_4_0_3"/>
<dbReference type="KEGG" id="cgc:Cyagr_0376"/>
<evidence type="ECO:0000256" key="7">
    <source>
        <dbReference type="SAM" id="MobiDB-lite"/>
    </source>
</evidence>
<dbReference type="InterPro" id="IPR011766">
    <property type="entry name" value="TPP_enzyme_TPP-bd"/>
</dbReference>
<dbReference type="Pfam" id="PF16582">
    <property type="entry name" value="TPP_enzyme_M_2"/>
    <property type="match status" value="1"/>
</dbReference>
<dbReference type="GO" id="GO:0030145">
    <property type="term" value="F:manganese ion binding"/>
    <property type="evidence" value="ECO:0007669"/>
    <property type="project" value="UniProtKB-UniRule"/>
</dbReference>
<comment type="similarity">
    <text evidence="6">Belongs to the TPP enzyme family. MenD subfamily.</text>
</comment>
<comment type="cofactor">
    <cofactor evidence="6">
        <name>Mg(2+)</name>
        <dbReference type="ChEBI" id="CHEBI:18420"/>
    </cofactor>
    <cofactor evidence="6">
        <name>Mn(2+)</name>
        <dbReference type="ChEBI" id="CHEBI:29035"/>
    </cofactor>
</comment>
<comment type="catalytic activity">
    <reaction evidence="6">
        <text>isochorismate + 2-oxoglutarate + H(+) = 5-enolpyruvoyl-6-hydroxy-2-succinyl-cyclohex-3-ene-1-carboxylate + CO2</text>
        <dbReference type="Rhea" id="RHEA:25593"/>
        <dbReference type="ChEBI" id="CHEBI:15378"/>
        <dbReference type="ChEBI" id="CHEBI:16526"/>
        <dbReference type="ChEBI" id="CHEBI:16810"/>
        <dbReference type="ChEBI" id="CHEBI:29780"/>
        <dbReference type="ChEBI" id="CHEBI:58818"/>
        <dbReference type="EC" id="2.2.1.9"/>
    </reaction>
</comment>
<dbReference type="Gene3D" id="3.40.50.970">
    <property type="match status" value="2"/>
</dbReference>
<sequence>MGSVREDDPPILNTGVPPLAGSPTSLANVRAALTLLGALRRGGLTHGVLCPGSRSAPLAVAAALLEPGGLRLHTAIDERSAAFFALGLGRASGQPAAVITTSGTAVANLLPAAVEADFGSVPLLLLTADRPAWLKGCGANQSVNQEVFLAGSCRWLGAGDPEGLAAMAPAELDDLARQALAAAQGDGAGRSAGPVHLNLPFDEPLHAGGADLSRLAAALAAGPPPPPASGARATGADRPACPVSEASVTTAMDPGRPGVVVAGPWRGAPTAWPAHVEALRRWQRRSGWPVLADALSGLRGLPDLDTVTAYDLILSEGSAGELAKPAGELQVLRLGPLPASRRLQRWLAAQGGGQVLVSEGDGRRLDPLGVVRGQASAGLAAWLAEQPPPSAAGDAAEASLALAGRWRRAEAAVQALLEQELAGEHGEPALARRLSRLLPAGLPVLLANSSPVRDWESFADPASPPRPMHGFRGASGIDGTLSSACGLAEALGALVLVSGDLALLHDANGWLWRPQLGGRLTIVLIDNGGGGIFEQLPIRTEPAAAMDFERLFAMPQPVDPLALAAVHGVPGRRLESLDGLDEALAWALAQPMALLVVPTDRRRDAALRQRLRTMAADLADPLATGPIPSP</sequence>
<dbReference type="Pfam" id="PF02775">
    <property type="entry name" value="TPP_enzyme_C"/>
    <property type="match status" value="1"/>
</dbReference>
<dbReference type="RefSeq" id="WP_015108026.1">
    <property type="nucleotide sequence ID" value="NC_019675.1"/>
</dbReference>
<evidence type="ECO:0000256" key="1">
    <source>
        <dbReference type="ARBA" id="ARBA00022679"/>
    </source>
</evidence>